<keyword evidence="1" id="KW-0472">Membrane</keyword>
<evidence type="ECO:0000313" key="3">
    <source>
        <dbReference type="EMBL" id="RRJ32048.1"/>
    </source>
</evidence>
<keyword evidence="4" id="KW-1185">Reference proteome</keyword>
<sequence>MALGDAAIATVVLLLVTLSFPLLVYGAWIVIDAEEVTWDVLTHHLKYILSGLALTTIPMLVWMIPRLTNQFGGFAALHAVLGLQAYAMLTFALTGIVRIFRAKREHDLYHDYDEQVLLDEIGGEHMRHWRWRLRIGVFGYILMWILAYVVGVLRYLTRYHV</sequence>
<gene>
    <name evidence="3" type="ORF">EIK79_05840</name>
</gene>
<reference evidence="3 4" key="1">
    <citation type="submission" date="2018-11" db="EMBL/GenBank/DDBJ databases">
        <title>Taxonoimc description of Halomarina strain SPP-AMP-1.</title>
        <authorList>
            <person name="Pal Y."/>
            <person name="Srinivasana K."/>
            <person name="Verma A."/>
            <person name="Kumar P."/>
        </authorList>
    </citation>
    <scope>NUCLEOTIDE SEQUENCE [LARGE SCALE GENOMIC DNA]</scope>
    <source>
        <strain evidence="3 4">SPP-AMP-1</strain>
    </source>
</reference>
<proteinExistence type="predicted"/>
<dbReference type="AlphaFoldDB" id="A0A3P3RGI5"/>
<protein>
    <recommendedName>
        <fullName evidence="2">DUF7321 domain-containing protein</fullName>
    </recommendedName>
</protein>
<feature type="transmembrane region" description="Helical" evidence="1">
    <location>
        <begin position="76"/>
        <end position="100"/>
    </location>
</feature>
<dbReference type="Proteomes" id="UP000282322">
    <property type="component" value="Unassembled WGS sequence"/>
</dbReference>
<dbReference type="EMBL" id="RRCH01000011">
    <property type="protein sequence ID" value="RRJ32048.1"/>
    <property type="molecule type" value="Genomic_DNA"/>
</dbReference>
<feature type="transmembrane region" description="Helical" evidence="1">
    <location>
        <begin position="135"/>
        <end position="156"/>
    </location>
</feature>
<evidence type="ECO:0000256" key="1">
    <source>
        <dbReference type="SAM" id="Phobius"/>
    </source>
</evidence>
<feature type="domain" description="DUF7321" evidence="2">
    <location>
        <begin position="5"/>
        <end position="159"/>
    </location>
</feature>
<dbReference type="InterPro" id="IPR055745">
    <property type="entry name" value="DUF7321"/>
</dbReference>
<organism evidence="3 4">
    <name type="scientific">Halocatena pleomorpha</name>
    <dbReference type="NCBI Taxonomy" id="1785090"/>
    <lineage>
        <taxon>Archaea</taxon>
        <taxon>Methanobacteriati</taxon>
        <taxon>Methanobacteriota</taxon>
        <taxon>Stenosarchaea group</taxon>
        <taxon>Halobacteria</taxon>
        <taxon>Halobacteriales</taxon>
        <taxon>Natronomonadaceae</taxon>
        <taxon>Halocatena</taxon>
    </lineage>
</organism>
<evidence type="ECO:0000313" key="4">
    <source>
        <dbReference type="Proteomes" id="UP000282322"/>
    </source>
</evidence>
<keyword evidence="1" id="KW-0812">Transmembrane</keyword>
<dbReference type="OrthoDB" id="211573at2157"/>
<dbReference type="RefSeq" id="WP_124954188.1">
    <property type="nucleotide sequence ID" value="NZ_RRCH01000011.1"/>
</dbReference>
<name>A0A3P3RGI5_9EURY</name>
<evidence type="ECO:0000259" key="2">
    <source>
        <dbReference type="Pfam" id="PF24007"/>
    </source>
</evidence>
<feature type="transmembrane region" description="Helical" evidence="1">
    <location>
        <begin position="45"/>
        <end position="64"/>
    </location>
</feature>
<feature type="transmembrane region" description="Helical" evidence="1">
    <location>
        <begin position="6"/>
        <end position="33"/>
    </location>
</feature>
<keyword evidence="1" id="KW-1133">Transmembrane helix</keyword>
<comment type="caution">
    <text evidence="3">The sequence shown here is derived from an EMBL/GenBank/DDBJ whole genome shotgun (WGS) entry which is preliminary data.</text>
</comment>
<accession>A0A3P3RGI5</accession>
<dbReference type="Pfam" id="PF24007">
    <property type="entry name" value="DUF7321"/>
    <property type="match status" value="1"/>
</dbReference>